<evidence type="ECO:0000313" key="2">
    <source>
        <dbReference type="Proteomes" id="UP000179880"/>
    </source>
</evidence>
<dbReference type="Proteomes" id="UP000179880">
    <property type="component" value="Unassembled WGS sequence"/>
</dbReference>
<dbReference type="EMBL" id="MFUH01000012">
    <property type="protein sequence ID" value="OGI82102.1"/>
    <property type="molecule type" value="Genomic_DNA"/>
</dbReference>
<evidence type="ECO:0000313" key="1">
    <source>
        <dbReference type="EMBL" id="OGI82102.1"/>
    </source>
</evidence>
<accession>A0A1F6WJN4</accession>
<reference evidence="1 2" key="1">
    <citation type="journal article" date="2016" name="Nat. Commun.">
        <title>Thousands of microbial genomes shed light on interconnected biogeochemical processes in an aquifer system.</title>
        <authorList>
            <person name="Anantharaman K."/>
            <person name="Brown C.T."/>
            <person name="Hug L.A."/>
            <person name="Sharon I."/>
            <person name="Castelle C.J."/>
            <person name="Probst A.J."/>
            <person name="Thomas B.C."/>
            <person name="Singh A."/>
            <person name="Wilkins M.J."/>
            <person name="Karaoz U."/>
            <person name="Brodie E.L."/>
            <person name="Williams K.H."/>
            <person name="Hubbard S.S."/>
            <person name="Banfield J.F."/>
        </authorList>
    </citation>
    <scope>NUCLEOTIDE SEQUENCE [LARGE SCALE GENOMIC DNA]</scope>
</reference>
<comment type="caution">
    <text evidence="1">The sequence shown here is derived from an EMBL/GenBank/DDBJ whole genome shotgun (WGS) entry which is preliminary data.</text>
</comment>
<sequence length="100" mass="11491">MDKLGCTTKISKKNLDRIAKLKISGYEPNDYIINLALGILEKNKEKLLHGNFPKEELKHSTKISKKTLQKLASLKISGYEPNDLIISRALDLYEKYEKKK</sequence>
<proteinExistence type="predicted"/>
<organism evidence="1 2">
    <name type="scientific">Candidatus Nomurabacteria bacterium RIFCSPHIGHO2_02_FULL_42_24</name>
    <dbReference type="NCBI Taxonomy" id="1801757"/>
    <lineage>
        <taxon>Bacteria</taxon>
        <taxon>Candidatus Nomuraibacteriota</taxon>
    </lineage>
</organism>
<dbReference type="AlphaFoldDB" id="A0A1F6WJN4"/>
<protein>
    <submittedName>
        <fullName evidence="1">Uncharacterized protein</fullName>
    </submittedName>
</protein>
<gene>
    <name evidence="1" type="ORF">A3B93_01900</name>
</gene>
<name>A0A1F6WJN4_9BACT</name>